<sequence length="50" mass="5561">MLRQSKEQLLSTDPMCKGKPPNDRPQDRLEIPQHHGKTPGNIQLTGKLAG</sequence>
<dbReference type="AlphaFoldDB" id="A0A0E9XW32"/>
<feature type="compositionally biased region" description="Basic and acidic residues" evidence="1">
    <location>
        <begin position="20"/>
        <end position="33"/>
    </location>
</feature>
<name>A0A0E9XW32_ANGAN</name>
<organism evidence="2">
    <name type="scientific">Anguilla anguilla</name>
    <name type="common">European freshwater eel</name>
    <name type="synonym">Muraena anguilla</name>
    <dbReference type="NCBI Taxonomy" id="7936"/>
    <lineage>
        <taxon>Eukaryota</taxon>
        <taxon>Metazoa</taxon>
        <taxon>Chordata</taxon>
        <taxon>Craniata</taxon>
        <taxon>Vertebrata</taxon>
        <taxon>Euteleostomi</taxon>
        <taxon>Actinopterygii</taxon>
        <taxon>Neopterygii</taxon>
        <taxon>Teleostei</taxon>
        <taxon>Anguilliformes</taxon>
        <taxon>Anguillidae</taxon>
        <taxon>Anguilla</taxon>
    </lineage>
</organism>
<reference evidence="2" key="2">
    <citation type="journal article" date="2015" name="Fish Shellfish Immunol.">
        <title>Early steps in the European eel (Anguilla anguilla)-Vibrio vulnificus interaction in the gills: Role of the RtxA13 toxin.</title>
        <authorList>
            <person name="Callol A."/>
            <person name="Pajuelo D."/>
            <person name="Ebbesson L."/>
            <person name="Teles M."/>
            <person name="MacKenzie S."/>
            <person name="Amaro C."/>
        </authorList>
    </citation>
    <scope>NUCLEOTIDE SEQUENCE</scope>
</reference>
<accession>A0A0E9XW32</accession>
<evidence type="ECO:0000313" key="2">
    <source>
        <dbReference type="EMBL" id="JAI06627.1"/>
    </source>
</evidence>
<feature type="region of interest" description="Disordered" evidence="1">
    <location>
        <begin position="1"/>
        <end position="50"/>
    </location>
</feature>
<dbReference type="EMBL" id="GBXM01001951">
    <property type="protein sequence ID" value="JAI06627.1"/>
    <property type="molecule type" value="Transcribed_RNA"/>
</dbReference>
<proteinExistence type="predicted"/>
<protein>
    <submittedName>
        <fullName evidence="2">Uncharacterized protein</fullName>
    </submittedName>
</protein>
<evidence type="ECO:0000256" key="1">
    <source>
        <dbReference type="SAM" id="MobiDB-lite"/>
    </source>
</evidence>
<reference evidence="2" key="1">
    <citation type="submission" date="2014-11" db="EMBL/GenBank/DDBJ databases">
        <authorList>
            <person name="Amaro Gonzalez C."/>
        </authorList>
    </citation>
    <scope>NUCLEOTIDE SEQUENCE</scope>
</reference>